<protein>
    <submittedName>
        <fullName evidence="7">Fork-head domain-containing protein</fullName>
    </submittedName>
</protein>
<evidence type="ECO:0000256" key="3">
    <source>
        <dbReference type="PROSITE-ProRule" id="PRU00089"/>
    </source>
</evidence>
<organism evidence="6 7">
    <name type="scientific">Parastrongyloides trichosuri</name>
    <name type="common">Possum-specific nematode worm</name>
    <dbReference type="NCBI Taxonomy" id="131310"/>
    <lineage>
        <taxon>Eukaryota</taxon>
        <taxon>Metazoa</taxon>
        <taxon>Ecdysozoa</taxon>
        <taxon>Nematoda</taxon>
        <taxon>Chromadorea</taxon>
        <taxon>Rhabditida</taxon>
        <taxon>Tylenchina</taxon>
        <taxon>Panagrolaimomorpha</taxon>
        <taxon>Strongyloidoidea</taxon>
        <taxon>Strongyloididae</taxon>
        <taxon>Parastrongyloides</taxon>
    </lineage>
</organism>
<proteinExistence type="predicted"/>
<dbReference type="GO" id="GO:0005634">
    <property type="term" value="C:nucleus"/>
    <property type="evidence" value="ECO:0007669"/>
    <property type="project" value="UniProtKB-SubCell"/>
</dbReference>
<dbReference type="InterPro" id="IPR036390">
    <property type="entry name" value="WH_DNA-bd_sf"/>
</dbReference>
<dbReference type="InterPro" id="IPR001766">
    <property type="entry name" value="Fork_head_dom"/>
</dbReference>
<evidence type="ECO:0000256" key="4">
    <source>
        <dbReference type="SAM" id="MobiDB-lite"/>
    </source>
</evidence>
<dbReference type="InterPro" id="IPR030456">
    <property type="entry name" value="TF_fork_head_CS_2"/>
</dbReference>
<dbReference type="SMART" id="SM00339">
    <property type="entry name" value="FH"/>
    <property type="match status" value="1"/>
</dbReference>
<evidence type="ECO:0000259" key="5">
    <source>
        <dbReference type="PROSITE" id="PS50039"/>
    </source>
</evidence>
<feature type="region of interest" description="Disordered" evidence="4">
    <location>
        <begin position="189"/>
        <end position="208"/>
    </location>
</feature>
<dbReference type="PANTHER" id="PTHR11829:SF388">
    <property type="entry name" value="FORK HEAD DOMAIN-CONTAINING PROTEIN L1-RELATED"/>
    <property type="match status" value="1"/>
</dbReference>
<evidence type="ECO:0000313" key="6">
    <source>
        <dbReference type="Proteomes" id="UP000038045"/>
    </source>
</evidence>
<dbReference type="PRINTS" id="PR00053">
    <property type="entry name" value="FORKHEAD"/>
</dbReference>
<sequence>MNNFNFPHQQMQSSTIVPREEKPPYSYVALITMAIESSPEKRMTLSQIYNYIENKFAYYKNCDSKKRQGWQNSIRHNLSLNDCFIKKARDGVGPVNDRKGNFWTLAPNCENMFDNGNYRRRKRLNRHLPLAYERPYHFPGVPNPQNIAFNFPESTQQMMFNNTHLNHTSIESLINNAFNHQYLNDVRRSSGNYSNQSQVQTPGQDSLPVSQSNFYNTIDNKLGNNLYSNTALFNTSNSRIQNNYAQQNVIKPQATNLINSFGISNWPSLSTITSTDNDFPFINSDLSQQSQMVYNNSNLSQNQRSDNDNSLGIQQNSNFYSNQSRYLEQHPPVSSSQTLNDAQNMISSNVNQPWNNQPLSLVKKKEEICDTKAEVPTPTFTDFDRNNTDVSHFLMKRTNTNNNG</sequence>
<evidence type="ECO:0000256" key="2">
    <source>
        <dbReference type="ARBA" id="ARBA00023242"/>
    </source>
</evidence>
<feature type="DNA-binding region" description="Fork-head" evidence="3">
    <location>
        <begin position="22"/>
        <end position="123"/>
    </location>
</feature>
<dbReference type="InterPro" id="IPR018122">
    <property type="entry name" value="TF_fork_head_CS_1"/>
</dbReference>
<keyword evidence="6" id="KW-1185">Reference proteome</keyword>
<feature type="domain" description="Fork-head" evidence="5">
    <location>
        <begin position="22"/>
        <end position="123"/>
    </location>
</feature>
<dbReference type="STRING" id="131310.A0A0N4Z7S5"/>
<dbReference type="InterPro" id="IPR036388">
    <property type="entry name" value="WH-like_DNA-bd_sf"/>
</dbReference>
<keyword evidence="2 3" id="KW-0539">Nucleus</keyword>
<dbReference type="GO" id="GO:0000981">
    <property type="term" value="F:DNA-binding transcription factor activity, RNA polymerase II-specific"/>
    <property type="evidence" value="ECO:0007669"/>
    <property type="project" value="TreeGrafter"/>
</dbReference>
<dbReference type="PROSITE" id="PS00657">
    <property type="entry name" value="FORK_HEAD_1"/>
    <property type="match status" value="1"/>
</dbReference>
<dbReference type="Pfam" id="PF00250">
    <property type="entry name" value="Forkhead"/>
    <property type="match status" value="1"/>
</dbReference>
<accession>A0A0N4Z7S5</accession>
<dbReference type="PANTHER" id="PTHR11829">
    <property type="entry name" value="FORKHEAD BOX PROTEIN"/>
    <property type="match status" value="1"/>
</dbReference>
<dbReference type="WBParaSite" id="PTRK_0000323600.1">
    <property type="protein sequence ID" value="PTRK_0000323600.1"/>
    <property type="gene ID" value="PTRK_0000323600"/>
</dbReference>
<dbReference type="PROSITE" id="PS00658">
    <property type="entry name" value="FORK_HEAD_2"/>
    <property type="match status" value="1"/>
</dbReference>
<dbReference type="Gene3D" id="1.10.10.10">
    <property type="entry name" value="Winged helix-like DNA-binding domain superfamily/Winged helix DNA-binding domain"/>
    <property type="match status" value="1"/>
</dbReference>
<name>A0A0N4Z7S5_PARTI</name>
<dbReference type="GO" id="GO:0000978">
    <property type="term" value="F:RNA polymerase II cis-regulatory region sequence-specific DNA binding"/>
    <property type="evidence" value="ECO:0007669"/>
    <property type="project" value="TreeGrafter"/>
</dbReference>
<dbReference type="GO" id="GO:0009653">
    <property type="term" value="P:anatomical structure morphogenesis"/>
    <property type="evidence" value="ECO:0007669"/>
    <property type="project" value="TreeGrafter"/>
</dbReference>
<evidence type="ECO:0000313" key="7">
    <source>
        <dbReference type="WBParaSite" id="PTRK_0000323600.1"/>
    </source>
</evidence>
<comment type="subcellular location">
    <subcellularLocation>
        <location evidence="3">Nucleus</location>
    </subcellularLocation>
</comment>
<dbReference type="SUPFAM" id="SSF46785">
    <property type="entry name" value="Winged helix' DNA-binding domain"/>
    <property type="match status" value="1"/>
</dbReference>
<dbReference type="FunFam" id="1.10.10.10:FF:000598">
    <property type="entry name" value="forkhead box protein I1 isoform X2"/>
    <property type="match status" value="1"/>
</dbReference>
<dbReference type="GO" id="GO:0030154">
    <property type="term" value="P:cell differentiation"/>
    <property type="evidence" value="ECO:0007669"/>
    <property type="project" value="TreeGrafter"/>
</dbReference>
<dbReference type="InterPro" id="IPR050211">
    <property type="entry name" value="FOX_domain-containing"/>
</dbReference>
<keyword evidence="1 3" id="KW-0238">DNA-binding</keyword>
<dbReference type="Proteomes" id="UP000038045">
    <property type="component" value="Unplaced"/>
</dbReference>
<reference evidence="7" key="1">
    <citation type="submission" date="2017-02" db="UniProtKB">
        <authorList>
            <consortium name="WormBaseParasite"/>
        </authorList>
    </citation>
    <scope>IDENTIFICATION</scope>
</reference>
<dbReference type="AlphaFoldDB" id="A0A0N4Z7S5"/>
<dbReference type="PROSITE" id="PS50039">
    <property type="entry name" value="FORK_HEAD_3"/>
    <property type="match status" value="1"/>
</dbReference>
<evidence type="ECO:0000256" key="1">
    <source>
        <dbReference type="ARBA" id="ARBA00023125"/>
    </source>
</evidence>